<dbReference type="PANTHER" id="PTHR48258">
    <property type="entry name" value="DUF4218 DOMAIN-CONTAINING PROTEIN-RELATED"/>
    <property type="match status" value="1"/>
</dbReference>
<dbReference type="PANTHER" id="PTHR48258:SF11">
    <property type="entry name" value="TDCA1-ORF2 PROTEIN"/>
    <property type="match status" value="1"/>
</dbReference>
<dbReference type="EMBL" id="JAMSHJ010000001">
    <property type="protein sequence ID" value="KAI5446683.1"/>
    <property type="molecule type" value="Genomic_DNA"/>
</dbReference>
<name>A0A9D5BMW1_PEA</name>
<evidence type="ECO:0000313" key="2">
    <source>
        <dbReference type="EMBL" id="KAI5446683.1"/>
    </source>
</evidence>
<protein>
    <recommendedName>
        <fullName evidence="1">DUF4216 domain-containing protein</fullName>
    </recommendedName>
</protein>
<dbReference type="Pfam" id="PF13952">
    <property type="entry name" value="DUF4216"/>
    <property type="match status" value="1"/>
</dbReference>
<comment type="caution">
    <text evidence="2">The sequence shown here is derived from an EMBL/GenBank/DDBJ whole genome shotgun (WGS) entry which is preliminary data.</text>
</comment>
<proteinExistence type="predicted"/>
<keyword evidence="3" id="KW-1185">Reference proteome</keyword>
<sequence length="286" mass="33118">MSILQSGGRPSGKSRKYFLSDKEWKSSHVHVLINCDEVKPYLDIFLENHSLDIEDSSGRIHIEFPIWLKKYVNEETNGVTNQDIIALSRSPASMAISWNMYFINGYKFHTEEWSKGRKTSNCGVHVKGLAEGGNTDFYGIIKHIFELDYFGLKHKIPVFYCEWFDPTRNTGTKVHPQYKTVDIKMDKRYRPYDPFILAQNARQVYYVPYPEMCRDMRGWCAAITTKPRGRVEIDNIEDEVPYQSDGMLPALPNVEIEAISCLRDMSQLDVFEEIFDCSTSEADRGH</sequence>
<evidence type="ECO:0000259" key="1">
    <source>
        <dbReference type="Pfam" id="PF13952"/>
    </source>
</evidence>
<evidence type="ECO:0000313" key="3">
    <source>
        <dbReference type="Proteomes" id="UP001058974"/>
    </source>
</evidence>
<reference evidence="2 3" key="1">
    <citation type="journal article" date="2022" name="Nat. Genet.">
        <title>Improved pea reference genome and pan-genome highlight genomic features and evolutionary characteristics.</title>
        <authorList>
            <person name="Yang T."/>
            <person name="Liu R."/>
            <person name="Luo Y."/>
            <person name="Hu S."/>
            <person name="Wang D."/>
            <person name="Wang C."/>
            <person name="Pandey M.K."/>
            <person name="Ge S."/>
            <person name="Xu Q."/>
            <person name="Li N."/>
            <person name="Li G."/>
            <person name="Huang Y."/>
            <person name="Saxena R.K."/>
            <person name="Ji Y."/>
            <person name="Li M."/>
            <person name="Yan X."/>
            <person name="He Y."/>
            <person name="Liu Y."/>
            <person name="Wang X."/>
            <person name="Xiang C."/>
            <person name="Varshney R.K."/>
            <person name="Ding H."/>
            <person name="Gao S."/>
            <person name="Zong X."/>
        </authorList>
    </citation>
    <scope>NUCLEOTIDE SEQUENCE [LARGE SCALE GENOMIC DNA]</scope>
    <source>
        <strain evidence="2 3">cv. Zhongwan 6</strain>
    </source>
</reference>
<dbReference type="AlphaFoldDB" id="A0A9D5BMW1"/>
<feature type="domain" description="DUF4216" evidence="1">
    <location>
        <begin position="146"/>
        <end position="212"/>
    </location>
</feature>
<accession>A0A9D5BMW1</accession>
<organism evidence="2 3">
    <name type="scientific">Pisum sativum</name>
    <name type="common">Garden pea</name>
    <name type="synonym">Lathyrus oleraceus</name>
    <dbReference type="NCBI Taxonomy" id="3888"/>
    <lineage>
        <taxon>Eukaryota</taxon>
        <taxon>Viridiplantae</taxon>
        <taxon>Streptophyta</taxon>
        <taxon>Embryophyta</taxon>
        <taxon>Tracheophyta</taxon>
        <taxon>Spermatophyta</taxon>
        <taxon>Magnoliopsida</taxon>
        <taxon>eudicotyledons</taxon>
        <taxon>Gunneridae</taxon>
        <taxon>Pentapetalae</taxon>
        <taxon>rosids</taxon>
        <taxon>fabids</taxon>
        <taxon>Fabales</taxon>
        <taxon>Fabaceae</taxon>
        <taxon>Papilionoideae</taxon>
        <taxon>50 kb inversion clade</taxon>
        <taxon>NPAAA clade</taxon>
        <taxon>Hologalegina</taxon>
        <taxon>IRL clade</taxon>
        <taxon>Fabeae</taxon>
        <taxon>Lathyrus</taxon>
    </lineage>
</organism>
<dbReference type="Proteomes" id="UP001058974">
    <property type="component" value="Chromosome 1"/>
</dbReference>
<dbReference type="Gramene" id="Psat01G0450600-T1">
    <property type="protein sequence ID" value="KAI5446683.1"/>
    <property type="gene ID" value="KIW84_014506"/>
</dbReference>
<dbReference type="InterPro" id="IPR025312">
    <property type="entry name" value="DUF4216"/>
</dbReference>
<gene>
    <name evidence="2" type="ORF">KIW84_014506</name>
</gene>